<dbReference type="Proteomes" id="UP000536509">
    <property type="component" value="Unassembled WGS sequence"/>
</dbReference>
<evidence type="ECO:0000313" key="1">
    <source>
        <dbReference type="EMBL" id="NNT72411.1"/>
    </source>
</evidence>
<dbReference type="RefSeq" id="WP_171222591.1">
    <property type="nucleotide sequence ID" value="NZ_CP121446.1"/>
</dbReference>
<proteinExistence type="predicted"/>
<sequence>MKKLFFIICLFWFYAANAITYPISPRPLRMLVSESKHIIVGHVIKVEKITRKINRKQSDTDTFAYIVVNERLQGSIKDDTIKIEFEPGMICPASDMYYENTDVLAFLDEENGKYATHALSYGSKTLDKEGIAIYKERIQEIQSILKVDNTIEQLKQTVEWLVKCAENHYTQWEGTFELSPDSHFMSFYSRSKAPDFELLLSNDQKERLKTALIKSADQSYLDLGLVDLVYEGNENEIDALMLKNLKALVDEDYNWFASDYMQRLVHLNNSDEANKLIKDFDDVIMDYDKDKKGKAIILKFISLIENKP</sequence>
<comment type="caution">
    <text evidence="1">The sequence shown here is derived from an EMBL/GenBank/DDBJ whole genome shotgun (WGS) entry which is preliminary data.</text>
</comment>
<name>A0A7Y3RAF2_9FLAO</name>
<evidence type="ECO:0000313" key="2">
    <source>
        <dbReference type="Proteomes" id="UP000536509"/>
    </source>
</evidence>
<dbReference type="EMBL" id="JABEVX010000005">
    <property type="protein sequence ID" value="NNT72411.1"/>
    <property type="molecule type" value="Genomic_DNA"/>
</dbReference>
<accession>A0A7Y3RAF2</accession>
<dbReference type="AlphaFoldDB" id="A0A7Y3RAF2"/>
<gene>
    <name evidence="1" type="ORF">HKT18_09315</name>
</gene>
<organism evidence="1 2">
    <name type="scientific">Flavobacterium rivulicola</name>
    <dbReference type="NCBI Taxonomy" id="2732161"/>
    <lineage>
        <taxon>Bacteria</taxon>
        <taxon>Pseudomonadati</taxon>
        <taxon>Bacteroidota</taxon>
        <taxon>Flavobacteriia</taxon>
        <taxon>Flavobacteriales</taxon>
        <taxon>Flavobacteriaceae</taxon>
        <taxon>Flavobacterium</taxon>
    </lineage>
</organism>
<protein>
    <submittedName>
        <fullName evidence="1">Uncharacterized protein</fullName>
    </submittedName>
</protein>
<reference evidence="1 2" key="1">
    <citation type="submission" date="2020-05" db="EMBL/GenBank/DDBJ databases">
        <title>Draft genome of Flavobacterium sp. IMCC34852.</title>
        <authorList>
            <person name="Song J."/>
            <person name="Cho J.-C."/>
        </authorList>
    </citation>
    <scope>NUCLEOTIDE SEQUENCE [LARGE SCALE GENOMIC DNA]</scope>
    <source>
        <strain evidence="1 2">IMCC34852</strain>
    </source>
</reference>
<keyword evidence="2" id="KW-1185">Reference proteome</keyword>